<name>A0A8J2BLM9_9BACT</name>
<evidence type="ECO:0000313" key="2">
    <source>
        <dbReference type="Proteomes" id="UP000663859"/>
    </source>
</evidence>
<organism evidence="1 2">
    <name type="scientific">Candidatus Methylacidithermus pantelleriae</name>
    <dbReference type="NCBI Taxonomy" id="2744239"/>
    <lineage>
        <taxon>Bacteria</taxon>
        <taxon>Pseudomonadati</taxon>
        <taxon>Verrucomicrobiota</taxon>
        <taxon>Methylacidiphilae</taxon>
        <taxon>Methylacidiphilales</taxon>
        <taxon>Methylacidiphilaceae</taxon>
        <taxon>Candidatus Methylacidithermus</taxon>
    </lineage>
</organism>
<protein>
    <recommendedName>
        <fullName evidence="3">Alpha/beta hydrolase family protein</fullName>
    </recommendedName>
</protein>
<reference evidence="1" key="1">
    <citation type="submission" date="2021-02" db="EMBL/GenBank/DDBJ databases">
        <authorList>
            <person name="Cremers G."/>
            <person name="Picone N."/>
        </authorList>
    </citation>
    <scope>NUCLEOTIDE SEQUENCE</scope>
    <source>
        <strain evidence="1">PQ17</strain>
    </source>
</reference>
<keyword evidence="2" id="KW-1185">Reference proteome</keyword>
<evidence type="ECO:0000313" key="1">
    <source>
        <dbReference type="EMBL" id="CAF0705273.1"/>
    </source>
</evidence>
<dbReference type="Proteomes" id="UP000663859">
    <property type="component" value="Unassembled WGS sequence"/>
</dbReference>
<dbReference type="RefSeq" id="WP_174582638.1">
    <property type="nucleotide sequence ID" value="NZ_CAJNOB010000071.1"/>
</dbReference>
<dbReference type="SUPFAM" id="SSF53474">
    <property type="entry name" value="alpha/beta-Hydrolases"/>
    <property type="match status" value="1"/>
</dbReference>
<comment type="caution">
    <text evidence="1">The sequence shown here is derived from an EMBL/GenBank/DDBJ whole genome shotgun (WGS) entry which is preliminary data.</text>
</comment>
<proteinExistence type="predicted"/>
<gene>
    <name evidence="1" type="ORF">MPNT_90035</name>
</gene>
<evidence type="ECO:0008006" key="3">
    <source>
        <dbReference type="Google" id="ProtNLM"/>
    </source>
</evidence>
<dbReference type="AlphaFoldDB" id="A0A8J2BLM9"/>
<sequence length="355" mass="41003">MQDPQVFGATTGRNGRWGKRVFHRAWSGIVDGVSFGFIAWLQARHPLSKDYPFQLDRYIATWEDKDPLEYYGIPEKQASNLLQVIQRQVERGERKIRFRSLIESPFARNNVAVFDFYPCPFGWHAPTMILAHGLMSVSDIGYRIWAERLNRWGWNAIFMHLPYHYERRPKGYLTGELAVGADLIRTAEGVRQAVVDMRVVVRWLVSQGSARIGGWGTSYGGWIVGQTACVEPLLERVILVEPILRIDKAMWESPAGAGLRRELRRVGVTQELTERHLRLACPSYNSPKAKRGFILLVAGEYDRIVPPELLWELHRRWEGSHFYCFPQGHVGYRLMPESFRLATQLWSDDFRRGSS</sequence>
<dbReference type="EMBL" id="CAJNOB010000071">
    <property type="protein sequence ID" value="CAF0705273.1"/>
    <property type="molecule type" value="Genomic_DNA"/>
</dbReference>
<accession>A0A8J2BLM9</accession>
<dbReference type="Gene3D" id="3.40.50.1820">
    <property type="entry name" value="alpha/beta hydrolase"/>
    <property type="match status" value="1"/>
</dbReference>
<dbReference type="InterPro" id="IPR029058">
    <property type="entry name" value="AB_hydrolase_fold"/>
</dbReference>